<evidence type="ECO:0000313" key="1">
    <source>
        <dbReference type="EMBL" id="KAH6631616.1"/>
    </source>
</evidence>
<name>A0ACB7P905_9PEZI</name>
<keyword evidence="2" id="KW-1185">Reference proteome</keyword>
<gene>
    <name evidence="1" type="ORF">F5144DRAFT_620662</name>
</gene>
<accession>A0ACB7P905</accession>
<keyword evidence="1" id="KW-0378">Hydrolase</keyword>
<sequence length="326" mass="34407">MRLTLGLAALAAAFSSARAAHQGFNYGAFFTDNSPKMQSDFEAEFKAAQNLQGAPGTGFNSARLYTMVQWGTPSHPTTAIPAAIATNTTLLLGLWASAGNTAFTNELAALHSAITTYRDAFTDLVIGISVGSEDLYRSSPTGRAHDASAAAGGATAEEMVRYIGRVREAVRGTALEGVRVGHVDTWGEWVGEGNRAVLEAVDFVGMDAYGYWEGAVENGVGEESGLFERAVGKPVWVTETGFPVSGETVNKAVPSAENARRFWRDVGCGLFGKVDVWWYTLRDAGKGTPVPSFGILGEGLGTKPLFDISCDGVEEAEGDGDACDAE</sequence>
<dbReference type="Proteomes" id="UP000724584">
    <property type="component" value="Unassembled WGS sequence"/>
</dbReference>
<organism evidence="1 2">
    <name type="scientific">Chaetomium tenue</name>
    <dbReference type="NCBI Taxonomy" id="1854479"/>
    <lineage>
        <taxon>Eukaryota</taxon>
        <taxon>Fungi</taxon>
        <taxon>Dikarya</taxon>
        <taxon>Ascomycota</taxon>
        <taxon>Pezizomycotina</taxon>
        <taxon>Sordariomycetes</taxon>
        <taxon>Sordariomycetidae</taxon>
        <taxon>Sordariales</taxon>
        <taxon>Chaetomiaceae</taxon>
        <taxon>Chaetomium</taxon>
    </lineage>
</organism>
<protein>
    <submittedName>
        <fullName evidence="1">Glycoside hydrolase superfamily</fullName>
    </submittedName>
</protein>
<proteinExistence type="predicted"/>
<reference evidence="1 2" key="1">
    <citation type="journal article" date="2021" name="Nat. Commun.">
        <title>Genetic determinants of endophytism in the Arabidopsis root mycobiome.</title>
        <authorList>
            <person name="Mesny F."/>
            <person name="Miyauchi S."/>
            <person name="Thiergart T."/>
            <person name="Pickel B."/>
            <person name="Atanasova L."/>
            <person name="Karlsson M."/>
            <person name="Huettel B."/>
            <person name="Barry K.W."/>
            <person name="Haridas S."/>
            <person name="Chen C."/>
            <person name="Bauer D."/>
            <person name="Andreopoulos W."/>
            <person name="Pangilinan J."/>
            <person name="LaButti K."/>
            <person name="Riley R."/>
            <person name="Lipzen A."/>
            <person name="Clum A."/>
            <person name="Drula E."/>
            <person name="Henrissat B."/>
            <person name="Kohler A."/>
            <person name="Grigoriev I.V."/>
            <person name="Martin F.M."/>
            <person name="Hacquard S."/>
        </authorList>
    </citation>
    <scope>NUCLEOTIDE SEQUENCE [LARGE SCALE GENOMIC DNA]</scope>
    <source>
        <strain evidence="1 2">MPI-SDFR-AT-0079</strain>
    </source>
</reference>
<comment type="caution">
    <text evidence="1">The sequence shown here is derived from an EMBL/GenBank/DDBJ whole genome shotgun (WGS) entry which is preliminary data.</text>
</comment>
<dbReference type="EMBL" id="JAGIZQ010000004">
    <property type="protein sequence ID" value="KAH6631616.1"/>
    <property type="molecule type" value="Genomic_DNA"/>
</dbReference>
<evidence type="ECO:0000313" key="2">
    <source>
        <dbReference type="Proteomes" id="UP000724584"/>
    </source>
</evidence>